<evidence type="ECO:0000256" key="1">
    <source>
        <dbReference type="SAM" id="MobiDB-lite"/>
    </source>
</evidence>
<dbReference type="Pfam" id="PF24696">
    <property type="entry name" value="UGSC"/>
    <property type="match status" value="1"/>
</dbReference>
<sequence length="96" mass="10161">MAGKITVFNPEGNAPTVGGKSLAPRPESLEGRTVFLVDAGFENSADFIDQLRASLREHRPDITTVTEHLSTPFDPAPDLYARIAAEGDAAILGVGL</sequence>
<evidence type="ECO:0000313" key="3">
    <source>
        <dbReference type="EMBL" id="TYB42466.1"/>
    </source>
</evidence>
<protein>
    <recommendedName>
        <fullName evidence="2">UGSC-like domain-containing protein</fullName>
    </recommendedName>
</protein>
<keyword evidence="4" id="KW-1185">Reference proteome</keyword>
<dbReference type="RefSeq" id="WP_067887583.1">
    <property type="nucleotide sequence ID" value="NZ_VSFG01000008.1"/>
</dbReference>
<accession>A0A5D0NDI2</accession>
<evidence type="ECO:0000259" key="2">
    <source>
        <dbReference type="Pfam" id="PF24696"/>
    </source>
</evidence>
<dbReference type="Proteomes" id="UP000323380">
    <property type="component" value="Unassembled WGS sequence"/>
</dbReference>
<dbReference type="EMBL" id="VSFG01000008">
    <property type="protein sequence ID" value="TYB42466.1"/>
    <property type="molecule type" value="Genomic_DNA"/>
</dbReference>
<dbReference type="AlphaFoldDB" id="A0A5D0NDI2"/>
<feature type="region of interest" description="Disordered" evidence="1">
    <location>
        <begin position="1"/>
        <end position="25"/>
    </location>
</feature>
<organism evidence="3 4">
    <name type="scientific">Actinomadura chibensis</name>
    <dbReference type="NCBI Taxonomy" id="392828"/>
    <lineage>
        <taxon>Bacteria</taxon>
        <taxon>Bacillati</taxon>
        <taxon>Actinomycetota</taxon>
        <taxon>Actinomycetes</taxon>
        <taxon>Streptosporangiales</taxon>
        <taxon>Thermomonosporaceae</taxon>
        <taxon>Actinomadura</taxon>
    </lineage>
</organism>
<reference evidence="3 4" key="1">
    <citation type="submission" date="2019-08" db="EMBL/GenBank/DDBJ databases">
        <title>Actinomadura sp. nov. CYP1-5 isolated from mountain soil.</title>
        <authorList>
            <person name="Songsumanus A."/>
            <person name="Kuncharoen N."/>
            <person name="Kudo T."/>
            <person name="Yuki M."/>
            <person name="Igarashi Y."/>
            <person name="Tanasupawat S."/>
        </authorList>
    </citation>
    <scope>NUCLEOTIDE SEQUENCE [LARGE SCALE GENOMIC DNA]</scope>
    <source>
        <strain evidence="3 4">JCM 14158</strain>
    </source>
</reference>
<evidence type="ECO:0000313" key="4">
    <source>
        <dbReference type="Proteomes" id="UP000323380"/>
    </source>
</evidence>
<comment type="caution">
    <text evidence="3">The sequence shown here is derived from an EMBL/GenBank/DDBJ whole genome shotgun (WGS) entry which is preliminary data.</text>
</comment>
<dbReference type="InterPro" id="IPR057767">
    <property type="entry name" value="UGSC-like_dom"/>
</dbReference>
<proteinExistence type="predicted"/>
<gene>
    <name evidence="3" type="ORF">FXF69_32195</name>
</gene>
<dbReference type="STRING" id="1220554.GCA_001552135_01746"/>
<feature type="domain" description="UGSC-like" evidence="2">
    <location>
        <begin position="7"/>
        <end position="95"/>
    </location>
</feature>
<name>A0A5D0NDI2_9ACTN</name>